<evidence type="ECO:0000256" key="3">
    <source>
        <dbReference type="ARBA" id="ARBA00022617"/>
    </source>
</evidence>
<dbReference type="GO" id="GO:0020037">
    <property type="term" value="F:heme binding"/>
    <property type="evidence" value="ECO:0007669"/>
    <property type="project" value="TreeGrafter"/>
</dbReference>
<dbReference type="GO" id="GO:0006788">
    <property type="term" value="P:heme oxidation"/>
    <property type="evidence" value="ECO:0007669"/>
    <property type="project" value="InterPro"/>
</dbReference>
<evidence type="ECO:0000313" key="9">
    <source>
        <dbReference type="EMBL" id="AUG32464.1"/>
    </source>
</evidence>
<dbReference type="InterPro" id="IPR016084">
    <property type="entry name" value="Haem_Oase-like_multi-hlx"/>
</dbReference>
<keyword evidence="9" id="KW-0934">Plastid</keyword>
<evidence type="ECO:0000256" key="8">
    <source>
        <dbReference type="PIRSR" id="PIRSR000343-2"/>
    </source>
</evidence>
<evidence type="ECO:0000256" key="7">
    <source>
        <dbReference type="PIRSR" id="PIRSR000343-1"/>
    </source>
</evidence>
<dbReference type="GO" id="GO:0006979">
    <property type="term" value="P:response to oxidative stress"/>
    <property type="evidence" value="ECO:0007669"/>
    <property type="project" value="TreeGrafter"/>
</dbReference>
<proteinExistence type="inferred from homology"/>
<sequence length="237" mass="26964">MSVALASQLREGTKKSHTMAENTGFVSCFLKGVVDKNSYRTLVADLYFVYSAMEEEILGLRNHPIVGLIAFEQLNRRDALEKDLIYYFGSKWREEIKPSGPAQIYISRLHEIALTEPELLVGHHYTRYLGDLSGGQILKTIAQKAMELNDNDGLNFYEFDTIHDEKAFKNTYKAAMNNLPINQAIADRIIEEANYAFKLNMNMFRELEGNLVAAIGKILFSFLTRRQRTGSTEVLPV</sequence>
<dbReference type="EMBL" id="MG264610">
    <property type="protein sequence ID" value="AUG32464.1"/>
    <property type="molecule type" value="Genomic_DNA"/>
</dbReference>
<feature type="binding site" description="axial binding residue" evidence="8">
    <location>
        <position position="17"/>
    </location>
    <ligand>
        <name>heme b</name>
        <dbReference type="ChEBI" id="CHEBI:60344"/>
    </ligand>
    <ligandPart>
        <name>Fe</name>
        <dbReference type="ChEBI" id="CHEBI:18248"/>
    </ligandPart>
</feature>
<feature type="binding site" evidence="7">
    <location>
        <position position="10"/>
    </location>
    <ligand>
        <name>heme b</name>
        <dbReference type="ChEBI" id="CHEBI:60344"/>
    </ligand>
</feature>
<dbReference type="PIRSF" id="PIRSF000343">
    <property type="entry name" value="Haem_Oase"/>
    <property type="match status" value="1"/>
</dbReference>
<organism evidence="9">
    <name type="scientific">Paulinella longichromatophora</name>
    <dbReference type="NCBI Taxonomy" id="1708747"/>
    <lineage>
        <taxon>Eukaryota</taxon>
        <taxon>Sar</taxon>
        <taxon>Rhizaria</taxon>
        <taxon>Cercozoa</taxon>
        <taxon>Imbricatea</taxon>
        <taxon>Silicofilosea</taxon>
        <taxon>Euglyphida</taxon>
        <taxon>Paulinellidae</taxon>
        <taxon>Paulinella</taxon>
    </lineage>
</organism>
<dbReference type="FunFam" id="1.20.910.10:FF:000001">
    <property type="entry name" value="Heme oxygenase 1"/>
    <property type="match status" value="1"/>
</dbReference>
<geneLocation type="plastid" evidence="9"/>
<keyword evidence="6 8" id="KW-0408">Iron</keyword>
<dbReference type="PANTHER" id="PTHR10720:SF0">
    <property type="entry name" value="HEME OXYGENASE"/>
    <property type="match status" value="1"/>
</dbReference>
<dbReference type="AlphaFoldDB" id="A0A2H4ZPK6"/>
<dbReference type="PRINTS" id="PR00088">
    <property type="entry name" value="HAEMOXYGNASE"/>
</dbReference>
<reference evidence="9" key="1">
    <citation type="submission" date="2017-10" db="EMBL/GenBank/DDBJ databases">
        <title>Paulinella longichromatophora chromatophore genome.</title>
        <authorList>
            <person name="Lhee D."/>
            <person name="Yoon H.S."/>
        </authorList>
    </citation>
    <scope>NUCLEOTIDE SEQUENCE</scope>
</reference>
<protein>
    <recommendedName>
        <fullName evidence="2">heme oxygenase (biliverdin-producing)</fullName>
        <ecNumber evidence="2">1.14.14.18</ecNumber>
    </recommendedName>
</protein>
<gene>
    <name evidence="9" type="primary">ho1</name>
    <name evidence="9" type="ORF">PLO_470</name>
</gene>
<name>A0A2H4ZPK6_9EUKA</name>
<dbReference type="PANTHER" id="PTHR10720">
    <property type="entry name" value="HEME OXYGENASE"/>
    <property type="match status" value="1"/>
</dbReference>
<dbReference type="InterPro" id="IPR016053">
    <property type="entry name" value="Haem_Oase-like"/>
</dbReference>
<dbReference type="GO" id="GO:0046872">
    <property type="term" value="F:metal ion binding"/>
    <property type="evidence" value="ECO:0007669"/>
    <property type="project" value="UniProtKB-KW"/>
</dbReference>
<keyword evidence="4 8" id="KW-0479">Metal-binding</keyword>
<dbReference type="GO" id="GO:0042167">
    <property type="term" value="P:heme catabolic process"/>
    <property type="evidence" value="ECO:0007669"/>
    <property type="project" value="TreeGrafter"/>
</dbReference>
<dbReference type="CDD" id="cd19165">
    <property type="entry name" value="HemeO"/>
    <property type="match status" value="1"/>
</dbReference>
<dbReference type="GO" id="GO:0004392">
    <property type="term" value="F:heme oxygenase (decyclizing) activity"/>
    <property type="evidence" value="ECO:0007669"/>
    <property type="project" value="UniProtKB-EC"/>
</dbReference>
<evidence type="ECO:0000256" key="4">
    <source>
        <dbReference type="ARBA" id="ARBA00022723"/>
    </source>
</evidence>
<dbReference type="Pfam" id="PF01126">
    <property type="entry name" value="Heme_oxygenase"/>
    <property type="match status" value="1"/>
</dbReference>
<evidence type="ECO:0000256" key="5">
    <source>
        <dbReference type="ARBA" id="ARBA00023002"/>
    </source>
</evidence>
<comment type="similarity">
    <text evidence="1">Belongs to the heme oxygenase family.</text>
</comment>
<evidence type="ECO:0000256" key="1">
    <source>
        <dbReference type="ARBA" id="ARBA00006134"/>
    </source>
</evidence>
<keyword evidence="3 7" id="KW-0349">Heme</keyword>
<dbReference type="Gene3D" id="1.20.910.10">
    <property type="entry name" value="Heme oxygenase-like"/>
    <property type="match status" value="1"/>
</dbReference>
<dbReference type="InterPro" id="IPR002051">
    <property type="entry name" value="Haem_Oase"/>
</dbReference>
<evidence type="ECO:0000256" key="2">
    <source>
        <dbReference type="ARBA" id="ARBA00012360"/>
    </source>
</evidence>
<dbReference type="EC" id="1.14.14.18" evidence="2"/>
<feature type="binding site" evidence="7">
    <location>
        <position position="125"/>
    </location>
    <ligand>
        <name>heme b</name>
        <dbReference type="ChEBI" id="CHEBI:60344"/>
    </ligand>
</feature>
<keyword evidence="5" id="KW-0560">Oxidoreductase</keyword>
<dbReference type="SUPFAM" id="SSF48613">
    <property type="entry name" value="Heme oxygenase-like"/>
    <property type="match status" value="1"/>
</dbReference>
<evidence type="ECO:0000256" key="6">
    <source>
        <dbReference type="ARBA" id="ARBA00023004"/>
    </source>
</evidence>
<accession>A0A2H4ZPK6</accession>